<feature type="compositionally biased region" description="Pro residues" evidence="1">
    <location>
        <begin position="1"/>
        <end position="47"/>
    </location>
</feature>
<dbReference type="AlphaFoldDB" id="A0A8J3NHG6"/>
<reference evidence="3 4" key="1">
    <citation type="submission" date="2021-01" db="EMBL/GenBank/DDBJ databases">
        <title>Whole genome shotgun sequence of Catellatospora bangladeshensis NBRC 107357.</title>
        <authorList>
            <person name="Komaki H."/>
            <person name="Tamura T."/>
        </authorList>
    </citation>
    <scope>NUCLEOTIDE SEQUENCE [LARGE SCALE GENOMIC DNA]</scope>
    <source>
        <strain evidence="3 4">NBRC 107357</strain>
    </source>
</reference>
<sequence length="139" mass="14222">MTNEPLPPYEPPSGPTPPSSAVPPPVTPPPSMPPLNPPPPPPPPGSPYEPAKGPGPGGRDNVQLYGIIGIVTAVACCGPLGILFGWLSMKEARERGGDQTLGKVGFWLGIAFTAISLLGALAWCAALAIGGSMSSNYHY</sequence>
<accession>A0A8J3NHG6</accession>
<keyword evidence="2" id="KW-1133">Transmembrane helix</keyword>
<keyword evidence="2" id="KW-0472">Membrane</keyword>
<feature type="transmembrane region" description="Helical" evidence="2">
    <location>
        <begin position="64"/>
        <end position="86"/>
    </location>
</feature>
<evidence type="ECO:0000313" key="3">
    <source>
        <dbReference type="EMBL" id="GIF79256.1"/>
    </source>
</evidence>
<dbReference type="EMBL" id="BONF01000005">
    <property type="protein sequence ID" value="GIF79256.1"/>
    <property type="molecule type" value="Genomic_DNA"/>
</dbReference>
<organism evidence="3 4">
    <name type="scientific">Catellatospora bangladeshensis</name>
    <dbReference type="NCBI Taxonomy" id="310355"/>
    <lineage>
        <taxon>Bacteria</taxon>
        <taxon>Bacillati</taxon>
        <taxon>Actinomycetota</taxon>
        <taxon>Actinomycetes</taxon>
        <taxon>Micromonosporales</taxon>
        <taxon>Micromonosporaceae</taxon>
        <taxon>Catellatospora</taxon>
    </lineage>
</organism>
<keyword evidence="4" id="KW-1185">Reference proteome</keyword>
<evidence type="ECO:0000256" key="2">
    <source>
        <dbReference type="SAM" id="Phobius"/>
    </source>
</evidence>
<name>A0A8J3NHG6_9ACTN</name>
<comment type="caution">
    <text evidence="3">The sequence shown here is derived from an EMBL/GenBank/DDBJ whole genome shotgun (WGS) entry which is preliminary data.</text>
</comment>
<evidence type="ECO:0000256" key="1">
    <source>
        <dbReference type="SAM" id="MobiDB-lite"/>
    </source>
</evidence>
<keyword evidence="2" id="KW-0812">Transmembrane</keyword>
<dbReference type="Proteomes" id="UP000601223">
    <property type="component" value="Unassembled WGS sequence"/>
</dbReference>
<dbReference type="RefSeq" id="WP_239125425.1">
    <property type="nucleotide sequence ID" value="NZ_BONF01000005.1"/>
</dbReference>
<evidence type="ECO:0008006" key="5">
    <source>
        <dbReference type="Google" id="ProtNLM"/>
    </source>
</evidence>
<feature type="transmembrane region" description="Helical" evidence="2">
    <location>
        <begin position="106"/>
        <end position="129"/>
    </location>
</feature>
<feature type="region of interest" description="Disordered" evidence="1">
    <location>
        <begin position="1"/>
        <end position="57"/>
    </location>
</feature>
<protein>
    <recommendedName>
        <fullName evidence="5">DUF4190 domain-containing protein</fullName>
    </recommendedName>
</protein>
<proteinExistence type="predicted"/>
<gene>
    <name evidence="3" type="ORF">Cba03nite_06050</name>
</gene>
<evidence type="ECO:0000313" key="4">
    <source>
        <dbReference type="Proteomes" id="UP000601223"/>
    </source>
</evidence>